<evidence type="ECO:0000256" key="2">
    <source>
        <dbReference type="ARBA" id="ARBA00022946"/>
    </source>
</evidence>
<evidence type="ECO:0000256" key="3">
    <source>
        <dbReference type="PROSITE-ProRule" id="PRU00708"/>
    </source>
</evidence>
<reference evidence="4" key="1">
    <citation type="journal article" date="2018" name="DNA Res.">
        <title>Multiple hybrid de novo genome assembly of finger millet, an orphan allotetraploid crop.</title>
        <authorList>
            <person name="Hatakeyama M."/>
            <person name="Aluri S."/>
            <person name="Balachadran M.T."/>
            <person name="Sivarajan S.R."/>
            <person name="Patrignani A."/>
            <person name="Gruter S."/>
            <person name="Poveda L."/>
            <person name="Shimizu-Inatsugi R."/>
            <person name="Baeten J."/>
            <person name="Francoijs K.J."/>
            <person name="Nataraja K.N."/>
            <person name="Reddy Y.A.N."/>
            <person name="Phadnis S."/>
            <person name="Ravikumar R.L."/>
            <person name="Schlapbach R."/>
            <person name="Sreeman S.M."/>
            <person name="Shimizu K.K."/>
        </authorList>
    </citation>
    <scope>NUCLEOTIDE SEQUENCE</scope>
</reference>
<dbReference type="Pfam" id="PF13041">
    <property type="entry name" value="PPR_2"/>
    <property type="match status" value="2"/>
</dbReference>
<dbReference type="InterPro" id="IPR052308">
    <property type="entry name" value="PPR_domain-containing"/>
</dbReference>
<feature type="repeat" description="PPR" evidence="3">
    <location>
        <begin position="293"/>
        <end position="327"/>
    </location>
</feature>
<gene>
    <name evidence="4" type="primary">gb10526</name>
    <name evidence="4" type="ORF">PR202_gb10526</name>
</gene>
<organism evidence="4 5">
    <name type="scientific">Eleusine coracana subsp. coracana</name>
    <dbReference type="NCBI Taxonomy" id="191504"/>
    <lineage>
        <taxon>Eukaryota</taxon>
        <taxon>Viridiplantae</taxon>
        <taxon>Streptophyta</taxon>
        <taxon>Embryophyta</taxon>
        <taxon>Tracheophyta</taxon>
        <taxon>Spermatophyta</taxon>
        <taxon>Magnoliopsida</taxon>
        <taxon>Liliopsida</taxon>
        <taxon>Poales</taxon>
        <taxon>Poaceae</taxon>
        <taxon>PACMAD clade</taxon>
        <taxon>Chloridoideae</taxon>
        <taxon>Cynodonteae</taxon>
        <taxon>Eleusininae</taxon>
        <taxon>Eleusine</taxon>
    </lineage>
</organism>
<protein>
    <recommendedName>
        <fullName evidence="6">Pentatricopeptide repeat-containing protein</fullName>
    </recommendedName>
</protein>
<dbReference type="SUPFAM" id="SSF81901">
    <property type="entry name" value="HCP-like"/>
    <property type="match status" value="1"/>
</dbReference>
<dbReference type="Pfam" id="PF12854">
    <property type="entry name" value="PPR_1"/>
    <property type="match status" value="1"/>
</dbReference>
<evidence type="ECO:0000313" key="4">
    <source>
        <dbReference type="EMBL" id="GJN22917.1"/>
    </source>
</evidence>
<keyword evidence="2" id="KW-0809">Transit peptide</keyword>
<feature type="repeat" description="PPR" evidence="3">
    <location>
        <begin position="188"/>
        <end position="222"/>
    </location>
</feature>
<keyword evidence="1" id="KW-0677">Repeat</keyword>
<feature type="repeat" description="PPR" evidence="3">
    <location>
        <begin position="333"/>
        <end position="367"/>
    </location>
</feature>
<dbReference type="Pfam" id="PF01535">
    <property type="entry name" value="PPR"/>
    <property type="match status" value="4"/>
</dbReference>
<dbReference type="Proteomes" id="UP001054889">
    <property type="component" value="Unassembled WGS sequence"/>
</dbReference>
<evidence type="ECO:0000313" key="5">
    <source>
        <dbReference type="Proteomes" id="UP001054889"/>
    </source>
</evidence>
<dbReference type="InterPro" id="IPR002885">
    <property type="entry name" value="PPR_rpt"/>
</dbReference>
<dbReference type="PANTHER" id="PTHR47937:SF2">
    <property type="entry name" value="PENTATRICOPEPTIDE (PPR) REPEAT-CONTAINING PROTEIN, PF01535'-RELATED"/>
    <property type="match status" value="1"/>
</dbReference>
<feature type="repeat" description="PPR" evidence="3">
    <location>
        <begin position="476"/>
        <end position="510"/>
    </location>
</feature>
<reference evidence="4" key="2">
    <citation type="submission" date="2021-12" db="EMBL/GenBank/DDBJ databases">
        <title>Resequencing data analysis of finger millet.</title>
        <authorList>
            <person name="Hatakeyama M."/>
            <person name="Aluri S."/>
            <person name="Balachadran M.T."/>
            <person name="Sivarajan S.R."/>
            <person name="Poveda L."/>
            <person name="Shimizu-Inatsugi R."/>
            <person name="Schlapbach R."/>
            <person name="Sreeman S.M."/>
            <person name="Shimizu K.K."/>
        </authorList>
    </citation>
    <scope>NUCLEOTIDE SEQUENCE</scope>
</reference>
<evidence type="ECO:0000256" key="1">
    <source>
        <dbReference type="ARBA" id="ARBA00022737"/>
    </source>
</evidence>
<dbReference type="GO" id="GO:0048316">
    <property type="term" value="P:seed development"/>
    <property type="evidence" value="ECO:0007669"/>
    <property type="project" value="UniProtKB-ARBA"/>
</dbReference>
<dbReference type="Gene3D" id="1.25.40.10">
    <property type="entry name" value="Tetratricopeptide repeat domain"/>
    <property type="match status" value="4"/>
</dbReference>
<feature type="repeat" description="PPR" evidence="3">
    <location>
        <begin position="441"/>
        <end position="475"/>
    </location>
</feature>
<evidence type="ECO:0008006" key="6">
    <source>
        <dbReference type="Google" id="ProtNLM"/>
    </source>
</evidence>
<dbReference type="EMBL" id="BQKI01000076">
    <property type="protein sequence ID" value="GJN22917.1"/>
    <property type="molecule type" value="Genomic_DNA"/>
</dbReference>
<feature type="repeat" description="PPR" evidence="3">
    <location>
        <begin position="368"/>
        <end position="402"/>
    </location>
</feature>
<feature type="repeat" description="PPR" evidence="3">
    <location>
        <begin position="223"/>
        <end position="253"/>
    </location>
</feature>
<dbReference type="PROSITE" id="PS51375">
    <property type="entry name" value="PPR"/>
    <property type="match status" value="9"/>
</dbReference>
<comment type="caution">
    <text evidence="4">The sequence shown here is derived from an EMBL/GenBank/DDBJ whole genome shotgun (WGS) entry which is preliminary data.</text>
</comment>
<dbReference type="PANTHER" id="PTHR47937">
    <property type="entry name" value="PLASTID TRANSCRIPTIONALLY ACTIVE CHROMOSOME 2-LIKE PROTEIN"/>
    <property type="match status" value="1"/>
</dbReference>
<dbReference type="FunFam" id="1.25.40.10:FF:000922">
    <property type="entry name" value="Pentatricopeptide repeat-containing protein"/>
    <property type="match status" value="1"/>
</dbReference>
<dbReference type="InterPro" id="IPR011990">
    <property type="entry name" value="TPR-like_helical_dom_sf"/>
</dbReference>
<proteinExistence type="predicted"/>
<sequence length="621" mass="70450">MRFTKLAGQPEDCDVAPVPSSHHACRNLLRLHAAHAHAPPGLLLRRGGRRLRIEPPLHLLRHDSAPPDPRLPDTTSALVGPRLSLHNRVQSLIRSGDLDGASAAERAAVSSRVRPTVFTCNAVAASMIRTARHDDAVLLFDFFFRRSGIVPNIVSYNTLILAHCEAGRVDSAIEVYHEILAGAPFCPSAVTYRHLTKGLVAAGRIRDALDLLREMLSRGAGADSLVYNNLIAGYIDLGDWDKAFDLFNELSEWCLVYDGAVHATFMEGYWKQGKDKEAMDNYRSLLDRGFKMTPATCNVLLETLFKHGKHKEADDLWETMIDNHSPPTFIGINDESYSVMVNQCFKEGQFQEAIEVFHHKPRKNVQMDVGCFNNIIGKLCENRMLAEAEKLFEEMEAKSVLPDVYTYTYLVDSCFKEGRVDDTMQYFYKMADGRAHGPKFNIGFFNRMLQGLTEAGRIGDALNVYGRMPDKEIKPNTTTFDILVKALCKERYLDRARDLVRDMARAGVVDPELREYITETFKNANRQEEIERAFEEKPVPMYMSVEENAVPHHLQVLHRQELRIALPFPVHLMGLLDLHLVNLEQIMHHTKEKHFMVLLNYILALVDPMKRSQCQHLLSKG</sequence>
<feature type="repeat" description="PPR" evidence="3">
    <location>
        <begin position="152"/>
        <end position="182"/>
    </location>
</feature>
<dbReference type="AlphaFoldDB" id="A0AAV5EK79"/>
<dbReference type="NCBIfam" id="TIGR00756">
    <property type="entry name" value="PPR"/>
    <property type="match status" value="9"/>
</dbReference>
<name>A0AAV5EK79_ELECO</name>
<accession>A0AAV5EK79</accession>
<feature type="repeat" description="PPR" evidence="3">
    <location>
        <begin position="403"/>
        <end position="433"/>
    </location>
</feature>
<keyword evidence="5" id="KW-1185">Reference proteome</keyword>